<organism evidence="1 2">
    <name type="scientific">Digitaria exilis</name>
    <dbReference type="NCBI Taxonomy" id="1010633"/>
    <lineage>
        <taxon>Eukaryota</taxon>
        <taxon>Viridiplantae</taxon>
        <taxon>Streptophyta</taxon>
        <taxon>Embryophyta</taxon>
        <taxon>Tracheophyta</taxon>
        <taxon>Spermatophyta</taxon>
        <taxon>Magnoliopsida</taxon>
        <taxon>Liliopsida</taxon>
        <taxon>Poales</taxon>
        <taxon>Poaceae</taxon>
        <taxon>PACMAD clade</taxon>
        <taxon>Panicoideae</taxon>
        <taxon>Panicodae</taxon>
        <taxon>Paniceae</taxon>
        <taxon>Anthephorinae</taxon>
        <taxon>Digitaria</taxon>
    </lineage>
</organism>
<accession>A0A835FXI2</accession>
<dbReference type="EMBL" id="JACEFO010000186">
    <property type="protein sequence ID" value="KAF8779252.1"/>
    <property type="molecule type" value="Genomic_DNA"/>
</dbReference>
<evidence type="ECO:0000313" key="2">
    <source>
        <dbReference type="Proteomes" id="UP000636709"/>
    </source>
</evidence>
<protein>
    <submittedName>
        <fullName evidence="1">Uncharacterized protein</fullName>
    </submittedName>
</protein>
<evidence type="ECO:0000313" key="1">
    <source>
        <dbReference type="EMBL" id="KAF8779252.1"/>
    </source>
</evidence>
<proteinExistence type="predicted"/>
<gene>
    <name evidence="1" type="ORF">HU200_002932</name>
</gene>
<dbReference type="OrthoDB" id="682412at2759"/>
<dbReference type="AlphaFoldDB" id="A0A835FXI2"/>
<sequence length="57" mass="6593">MLIARCIWKERNDRTFERRPTNNVNQLIHICSEGQLWAQAGAKWMAVVGWPEALLVA</sequence>
<comment type="caution">
    <text evidence="1">The sequence shown here is derived from an EMBL/GenBank/DDBJ whole genome shotgun (WGS) entry which is preliminary data.</text>
</comment>
<name>A0A835FXI2_9POAL</name>
<reference evidence="1" key="1">
    <citation type="submission" date="2020-07" db="EMBL/GenBank/DDBJ databases">
        <title>Genome sequence and genetic diversity analysis of an under-domesticated orphan crop, white fonio (Digitaria exilis).</title>
        <authorList>
            <person name="Bennetzen J.L."/>
            <person name="Chen S."/>
            <person name="Ma X."/>
            <person name="Wang X."/>
            <person name="Yssel A.E.J."/>
            <person name="Chaluvadi S.R."/>
            <person name="Johnson M."/>
            <person name="Gangashetty P."/>
            <person name="Hamidou F."/>
            <person name="Sanogo M.D."/>
            <person name="Zwaenepoel A."/>
            <person name="Wallace J."/>
            <person name="Van De Peer Y."/>
            <person name="Van Deynze A."/>
        </authorList>
    </citation>
    <scope>NUCLEOTIDE SEQUENCE</scope>
    <source>
        <tissue evidence="1">Leaves</tissue>
    </source>
</reference>
<keyword evidence="2" id="KW-1185">Reference proteome</keyword>
<dbReference type="Proteomes" id="UP000636709">
    <property type="component" value="Unassembled WGS sequence"/>
</dbReference>